<dbReference type="EMBL" id="JAVXUP010001386">
    <property type="protein sequence ID" value="KAK3012322.1"/>
    <property type="molecule type" value="Genomic_DNA"/>
</dbReference>
<dbReference type="PANTHER" id="PTHR33985:SF29">
    <property type="entry name" value="FAS1 DOMAIN-CONTAINING PROTEIN"/>
    <property type="match status" value="1"/>
</dbReference>
<evidence type="ECO:0000313" key="1">
    <source>
        <dbReference type="EMBL" id="KAK3012322.1"/>
    </source>
</evidence>
<proteinExistence type="predicted"/>
<protein>
    <submittedName>
        <fullName evidence="1">Uncharacterized protein</fullName>
    </submittedName>
</protein>
<accession>A0AA88VQJ1</accession>
<evidence type="ECO:0000313" key="2">
    <source>
        <dbReference type="Proteomes" id="UP001188597"/>
    </source>
</evidence>
<gene>
    <name evidence="1" type="ORF">RJ639_011623</name>
</gene>
<comment type="caution">
    <text evidence="1">The sequence shown here is derived from an EMBL/GenBank/DDBJ whole genome shotgun (WGS) entry which is preliminary data.</text>
</comment>
<dbReference type="Proteomes" id="UP001188597">
    <property type="component" value="Unassembled WGS sequence"/>
</dbReference>
<organism evidence="1 2">
    <name type="scientific">Escallonia herrerae</name>
    <dbReference type="NCBI Taxonomy" id="1293975"/>
    <lineage>
        <taxon>Eukaryota</taxon>
        <taxon>Viridiplantae</taxon>
        <taxon>Streptophyta</taxon>
        <taxon>Embryophyta</taxon>
        <taxon>Tracheophyta</taxon>
        <taxon>Spermatophyta</taxon>
        <taxon>Magnoliopsida</taxon>
        <taxon>eudicotyledons</taxon>
        <taxon>Gunneridae</taxon>
        <taxon>Pentapetalae</taxon>
        <taxon>asterids</taxon>
        <taxon>campanulids</taxon>
        <taxon>Escalloniales</taxon>
        <taxon>Escalloniaceae</taxon>
        <taxon>Escallonia</taxon>
    </lineage>
</organism>
<dbReference type="InterPro" id="IPR052806">
    <property type="entry name" value="Fasciclin-like_AGP"/>
</dbReference>
<dbReference type="AlphaFoldDB" id="A0AA88VQJ1"/>
<name>A0AA88VQJ1_9ASTE</name>
<keyword evidence="2" id="KW-1185">Reference proteome</keyword>
<dbReference type="PANTHER" id="PTHR33985">
    <property type="entry name" value="OS02G0491300 PROTEIN-RELATED"/>
    <property type="match status" value="1"/>
</dbReference>
<sequence>MGLGDAGLMNSGVEGLGFYDGRSGIWDSSRDYCARGHTTSDLQSTGLGVYAIVEELAAFGATVHTCSRNQKELDERLLSHVLDFEANFGRDFDTICSKSQHYVHHILPTRRSFFRVEVHTSASHTASISRCTVEADEKSIELSFQLGSKLDTLLPGHPILVTRPPNVGHVFINEVRITEWDVYRDNRFIIHGVEDFFDPALQTVIKI</sequence>
<reference evidence="1" key="1">
    <citation type="submission" date="2022-12" db="EMBL/GenBank/DDBJ databases">
        <title>Draft genome assemblies for two species of Escallonia (Escalloniales).</title>
        <authorList>
            <person name="Chanderbali A."/>
            <person name="Dervinis C."/>
            <person name="Anghel I."/>
            <person name="Soltis D."/>
            <person name="Soltis P."/>
            <person name="Zapata F."/>
        </authorList>
    </citation>
    <scope>NUCLEOTIDE SEQUENCE</scope>
    <source>
        <strain evidence="1">UCBG64.0493</strain>
        <tissue evidence="1">Leaf</tissue>
    </source>
</reference>